<dbReference type="GO" id="GO:0006220">
    <property type="term" value="P:pyrimidine nucleotide metabolic process"/>
    <property type="evidence" value="ECO:0007669"/>
    <property type="project" value="UniProtKB-UniRule"/>
</dbReference>
<protein>
    <recommendedName>
        <fullName evidence="8">Cytidylate kinase</fullName>
        <shortName evidence="8">CK</shortName>
        <ecNumber evidence="8">2.7.4.25</ecNumber>
    </recommendedName>
    <alternativeName>
        <fullName evidence="8">Cytidine monophosphate kinase</fullName>
        <shortName evidence="8">CMP kinase</shortName>
    </alternativeName>
</protein>
<dbReference type="STRING" id="1307761.L21SP2_1787"/>
<dbReference type="PATRIC" id="fig|1307761.3.peg.1781"/>
<dbReference type="EC" id="2.7.4.25" evidence="8"/>
<sequence>MIVTIDGPAGSGKSTVAKMVGSRSRLVYLNSGNIYRAITSGLLKELGVDEVRGSIPDRAQSLVNTASEFHIQVSGGTDDASPAQQGDILFNGTLLGDEELRSDLVDSLVAQVSSIPEIRELVNTILRKEALDKDVVVEGRDMSTIVFPRAELQFYLDASIQARAKRRLDQGTSSLSYEELVDTIARRDRIDKEKDVGALKLSPQARYLDTSDLTIEQVCEIVLRSIREHK</sequence>
<keyword evidence="4 8" id="KW-0418">Kinase</keyword>
<dbReference type="InterPro" id="IPR003136">
    <property type="entry name" value="Cytidylate_kin"/>
</dbReference>
<dbReference type="HOGENOM" id="CLU_079959_0_0_12"/>
<evidence type="ECO:0000256" key="3">
    <source>
        <dbReference type="ARBA" id="ARBA00022741"/>
    </source>
</evidence>
<keyword evidence="11" id="KW-1185">Reference proteome</keyword>
<feature type="binding site" evidence="8">
    <location>
        <begin position="7"/>
        <end position="15"/>
    </location>
    <ligand>
        <name>ATP</name>
        <dbReference type="ChEBI" id="CHEBI:30616"/>
    </ligand>
</feature>
<comment type="subcellular location">
    <subcellularLocation>
        <location evidence="8">Cytoplasm</location>
    </subcellularLocation>
</comment>
<evidence type="ECO:0000256" key="7">
    <source>
        <dbReference type="ARBA" id="ARBA00048478"/>
    </source>
</evidence>
<evidence type="ECO:0000256" key="5">
    <source>
        <dbReference type="ARBA" id="ARBA00022840"/>
    </source>
</evidence>
<reference evidence="10 11" key="1">
    <citation type="journal article" date="2015" name="Stand. Genomic Sci.">
        <title>Complete genome sequence and description of Salinispira pacifica gen. nov., sp. nov., a novel spirochaete isolated form a hypersaline microbial mat.</title>
        <authorList>
            <person name="Ben Hania W."/>
            <person name="Joseph M."/>
            <person name="Schumann P."/>
            <person name="Bunk B."/>
            <person name="Fiebig A."/>
            <person name="Sproer C."/>
            <person name="Klenk H.P."/>
            <person name="Fardeau M.L."/>
            <person name="Spring S."/>
        </authorList>
    </citation>
    <scope>NUCLEOTIDE SEQUENCE [LARGE SCALE GENOMIC DNA]</scope>
    <source>
        <strain evidence="10 11">L21-RPul-D2</strain>
    </source>
</reference>
<dbReference type="Gene3D" id="3.40.50.300">
    <property type="entry name" value="P-loop containing nucleotide triphosphate hydrolases"/>
    <property type="match status" value="1"/>
</dbReference>
<keyword evidence="2 8" id="KW-0808">Transferase</keyword>
<evidence type="ECO:0000256" key="1">
    <source>
        <dbReference type="ARBA" id="ARBA00009427"/>
    </source>
</evidence>
<evidence type="ECO:0000256" key="8">
    <source>
        <dbReference type="HAMAP-Rule" id="MF_00238"/>
    </source>
</evidence>
<evidence type="ECO:0000256" key="2">
    <source>
        <dbReference type="ARBA" id="ARBA00022679"/>
    </source>
</evidence>
<dbReference type="GO" id="GO:0036430">
    <property type="term" value="F:CMP kinase activity"/>
    <property type="evidence" value="ECO:0007669"/>
    <property type="project" value="RHEA"/>
</dbReference>
<keyword evidence="3 8" id="KW-0547">Nucleotide-binding</keyword>
<keyword evidence="8" id="KW-0963">Cytoplasm</keyword>
<evidence type="ECO:0000256" key="6">
    <source>
        <dbReference type="ARBA" id="ARBA00047615"/>
    </source>
</evidence>
<evidence type="ECO:0000313" key="11">
    <source>
        <dbReference type="Proteomes" id="UP000018680"/>
    </source>
</evidence>
<dbReference type="HAMAP" id="MF_00238">
    <property type="entry name" value="Cytidyl_kinase_type1"/>
    <property type="match status" value="1"/>
</dbReference>
<dbReference type="NCBIfam" id="TIGR00017">
    <property type="entry name" value="cmk"/>
    <property type="match status" value="1"/>
</dbReference>
<evidence type="ECO:0000259" key="9">
    <source>
        <dbReference type="Pfam" id="PF02224"/>
    </source>
</evidence>
<dbReference type="GO" id="GO:0036431">
    <property type="term" value="F:dCMP kinase activity"/>
    <property type="evidence" value="ECO:0007669"/>
    <property type="project" value="InterPro"/>
</dbReference>
<dbReference type="Pfam" id="PF02224">
    <property type="entry name" value="Cytidylate_kin"/>
    <property type="match status" value="1"/>
</dbReference>
<dbReference type="Proteomes" id="UP000018680">
    <property type="component" value="Chromosome"/>
</dbReference>
<comment type="catalytic activity">
    <reaction evidence="6 8">
        <text>dCMP + ATP = dCDP + ADP</text>
        <dbReference type="Rhea" id="RHEA:25094"/>
        <dbReference type="ChEBI" id="CHEBI:30616"/>
        <dbReference type="ChEBI" id="CHEBI:57566"/>
        <dbReference type="ChEBI" id="CHEBI:58593"/>
        <dbReference type="ChEBI" id="CHEBI:456216"/>
        <dbReference type="EC" id="2.7.4.25"/>
    </reaction>
</comment>
<dbReference type="InterPro" id="IPR027417">
    <property type="entry name" value="P-loop_NTPase"/>
</dbReference>
<dbReference type="AlphaFoldDB" id="V5WHZ3"/>
<comment type="similarity">
    <text evidence="1 8">Belongs to the cytidylate kinase family. Type 1 subfamily.</text>
</comment>
<gene>
    <name evidence="8" type="primary">cmk</name>
    <name evidence="10" type="ORF">L21SP2_1787</name>
</gene>
<dbReference type="SUPFAM" id="SSF52540">
    <property type="entry name" value="P-loop containing nucleoside triphosphate hydrolases"/>
    <property type="match status" value="1"/>
</dbReference>
<dbReference type="CDD" id="cd02020">
    <property type="entry name" value="CMPK"/>
    <property type="match status" value="1"/>
</dbReference>
<evidence type="ECO:0000313" key="10">
    <source>
        <dbReference type="EMBL" id="AHC15164.1"/>
    </source>
</evidence>
<dbReference type="EMBL" id="CP006939">
    <property type="protein sequence ID" value="AHC15164.1"/>
    <property type="molecule type" value="Genomic_DNA"/>
</dbReference>
<evidence type="ECO:0000256" key="4">
    <source>
        <dbReference type="ARBA" id="ARBA00022777"/>
    </source>
</evidence>
<organism evidence="10 11">
    <name type="scientific">Salinispira pacifica</name>
    <dbReference type="NCBI Taxonomy" id="1307761"/>
    <lineage>
        <taxon>Bacteria</taxon>
        <taxon>Pseudomonadati</taxon>
        <taxon>Spirochaetota</taxon>
        <taxon>Spirochaetia</taxon>
        <taxon>Spirochaetales</taxon>
        <taxon>Spirochaetaceae</taxon>
        <taxon>Salinispira</taxon>
    </lineage>
</organism>
<dbReference type="KEGG" id="slr:L21SP2_1787"/>
<proteinExistence type="inferred from homology"/>
<feature type="domain" description="Cytidylate kinase" evidence="9">
    <location>
        <begin position="3"/>
        <end position="227"/>
    </location>
</feature>
<dbReference type="RefSeq" id="WP_024268082.1">
    <property type="nucleotide sequence ID" value="NC_023035.1"/>
</dbReference>
<comment type="catalytic activity">
    <reaction evidence="7 8">
        <text>CMP + ATP = CDP + ADP</text>
        <dbReference type="Rhea" id="RHEA:11600"/>
        <dbReference type="ChEBI" id="CHEBI:30616"/>
        <dbReference type="ChEBI" id="CHEBI:58069"/>
        <dbReference type="ChEBI" id="CHEBI:60377"/>
        <dbReference type="ChEBI" id="CHEBI:456216"/>
        <dbReference type="EC" id="2.7.4.25"/>
    </reaction>
</comment>
<dbReference type="eggNOG" id="COG0283">
    <property type="taxonomic scope" value="Bacteria"/>
</dbReference>
<dbReference type="GO" id="GO:0005737">
    <property type="term" value="C:cytoplasm"/>
    <property type="evidence" value="ECO:0007669"/>
    <property type="project" value="UniProtKB-SubCell"/>
</dbReference>
<keyword evidence="5 8" id="KW-0067">ATP-binding</keyword>
<dbReference type="InterPro" id="IPR011994">
    <property type="entry name" value="Cytidylate_kinase_dom"/>
</dbReference>
<name>V5WHZ3_9SPIO</name>
<dbReference type="GO" id="GO:0005524">
    <property type="term" value="F:ATP binding"/>
    <property type="evidence" value="ECO:0007669"/>
    <property type="project" value="UniProtKB-UniRule"/>
</dbReference>
<accession>V5WHZ3</accession>